<evidence type="ECO:0000256" key="1">
    <source>
        <dbReference type="SAM" id="Phobius"/>
    </source>
</evidence>
<evidence type="ECO:0000313" key="4">
    <source>
        <dbReference type="Proteomes" id="UP001634007"/>
    </source>
</evidence>
<keyword evidence="4" id="KW-1185">Reference proteome</keyword>
<evidence type="ECO:0000313" key="3">
    <source>
        <dbReference type="EMBL" id="KAL3726226.1"/>
    </source>
</evidence>
<comment type="caution">
    <text evidence="3">The sequence shown here is derived from an EMBL/GenBank/DDBJ whole genome shotgun (WGS) entry which is preliminary data.</text>
</comment>
<feature type="transmembrane region" description="Helical" evidence="1">
    <location>
        <begin position="109"/>
        <end position="132"/>
    </location>
</feature>
<keyword evidence="1" id="KW-1133">Transmembrane helix</keyword>
<feature type="transmembrane region" description="Helical" evidence="1">
    <location>
        <begin position="456"/>
        <end position="479"/>
    </location>
</feature>
<organism evidence="3 4">
    <name type="scientific">Eucalyptus globulus</name>
    <name type="common">Tasmanian blue gum</name>
    <dbReference type="NCBI Taxonomy" id="34317"/>
    <lineage>
        <taxon>Eukaryota</taxon>
        <taxon>Viridiplantae</taxon>
        <taxon>Streptophyta</taxon>
        <taxon>Embryophyta</taxon>
        <taxon>Tracheophyta</taxon>
        <taxon>Spermatophyta</taxon>
        <taxon>Magnoliopsida</taxon>
        <taxon>eudicotyledons</taxon>
        <taxon>Gunneridae</taxon>
        <taxon>Pentapetalae</taxon>
        <taxon>rosids</taxon>
        <taxon>malvids</taxon>
        <taxon>Myrtales</taxon>
        <taxon>Myrtaceae</taxon>
        <taxon>Myrtoideae</taxon>
        <taxon>Eucalypteae</taxon>
        <taxon>Eucalyptus</taxon>
    </lineage>
</organism>
<dbReference type="Proteomes" id="UP001634007">
    <property type="component" value="Unassembled WGS sequence"/>
</dbReference>
<gene>
    <name evidence="3" type="ORF">ACJRO7_031159</name>
</gene>
<reference evidence="3 4" key="1">
    <citation type="submission" date="2024-11" db="EMBL/GenBank/DDBJ databases">
        <title>Chromosome-level genome assembly of Eucalyptus globulus Labill. provides insights into its genome evolution.</title>
        <authorList>
            <person name="Li X."/>
        </authorList>
    </citation>
    <scope>NUCLEOTIDE SEQUENCE [LARGE SCALE GENOMIC DNA]</scope>
    <source>
        <strain evidence="3">CL2024</strain>
        <tissue evidence="3">Fresh tender leaves</tissue>
    </source>
</reference>
<feature type="transmembrane region" description="Helical" evidence="1">
    <location>
        <begin position="246"/>
        <end position="270"/>
    </location>
</feature>
<protein>
    <submittedName>
        <fullName evidence="3">Uncharacterized protein</fullName>
    </submittedName>
</protein>
<feature type="signal peptide" evidence="2">
    <location>
        <begin position="1"/>
        <end position="27"/>
    </location>
</feature>
<dbReference type="PANTHER" id="PTHR31414">
    <property type="entry name" value="TRANSMEMBRANE PROTEIN DDB_G0292058"/>
    <property type="match status" value="1"/>
</dbReference>
<feature type="transmembrane region" description="Helical" evidence="1">
    <location>
        <begin position="71"/>
        <end position="93"/>
    </location>
</feature>
<dbReference type="EMBL" id="JBJKBG010000008">
    <property type="protein sequence ID" value="KAL3726226.1"/>
    <property type="molecule type" value="Genomic_DNA"/>
</dbReference>
<keyword evidence="1" id="KW-0472">Membrane</keyword>
<feature type="transmembrane region" description="Helical" evidence="1">
    <location>
        <begin position="216"/>
        <end position="239"/>
    </location>
</feature>
<keyword evidence="1" id="KW-0812">Transmembrane</keyword>
<sequence>MSKGNGVLVPFVLFLVSASVFPAQSLAAESPKTGERSGCGRPDPSRRFKCYHGGYDLRNKHYWASAAFTGVHGYVIAGAWMLSGLGFGIFILLKSASTSSTDPSNLQRVIVISLVLLLILLAIVASGCILAANQRSHHRMRRLKETILKAGEDARRTIRKIIATMTEMEYILLPYEPVVSFRLNLTTHQLGKESRVIQRFVQTNGHSINLAIQTSYIAHIMIVAVNLVLLTGAIVLLLLHWHPGLVTIILFCWILTTLCWVITGFDFFLLTFAEDTCSAFKDYIQNPKNNSLATILPCMDSSYSDQLMTEIGSTVHNFFSQLNAKTSLLYRSLGISELGDELPGAMKLCEPFSGPPDYSYIPRNCSKAEIPISNLPNVLAQFTCYRGNSPGKCKSEGKFLSESAYYMAWAYSRSIQDLINIYPDLKGLSECSFVKGRFEEAVLHQCRPLRASIHGLWSSILALSIVMVLLVLAWVFKAWQDRRRAFPRRSIFPNS</sequence>
<name>A0ABD3JDW4_EUCGL</name>
<dbReference type="AlphaFoldDB" id="A0ABD3JDW4"/>
<keyword evidence="2" id="KW-0732">Signal</keyword>
<dbReference type="PANTHER" id="PTHR31414:SF19">
    <property type="entry name" value="TRANSMEMBRANE PROTEIN"/>
    <property type="match status" value="1"/>
</dbReference>
<proteinExistence type="predicted"/>
<accession>A0ABD3JDW4</accession>
<dbReference type="InterPro" id="IPR040283">
    <property type="entry name" value="DDB_G0292058-like"/>
</dbReference>
<feature type="chain" id="PRO_5044801696" evidence="2">
    <location>
        <begin position="28"/>
        <end position="495"/>
    </location>
</feature>
<evidence type="ECO:0000256" key="2">
    <source>
        <dbReference type="SAM" id="SignalP"/>
    </source>
</evidence>